<reference evidence="3 4" key="1">
    <citation type="submission" date="2019-04" db="EMBL/GenBank/DDBJ databases">
        <authorList>
            <person name="Van Vliet M D."/>
        </authorList>
    </citation>
    <scope>NUCLEOTIDE SEQUENCE [LARGE SCALE GENOMIC DNA]</scope>
    <source>
        <strain evidence="3 4">F1</strain>
    </source>
</reference>
<evidence type="ECO:0000256" key="1">
    <source>
        <dbReference type="SAM" id="MobiDB-lite"/>
    </source>
</evidence>
<protein>
    <submittedName>
        <fullName evidence="3">Uncharacterized protein</fullName>
    </submittedName>
</protein>
<dbReference type="RefSeq" id="WP_136081579.1">
    <property type="nucleotide sequence ID" value="NZ_CAAHFG010000003.1"/>
</dbReference>
<organism evidence="3 4">
    <name type="scientific">Pontiella desulfatans</name>
    <dbReference type="NCBI Taxonomy" id="2750659"/>
    <lineage>
        <taxon>Bacteria</taxon>
        <taxon>Pseudomonadati</taxon>
        <taxon>Kiritimatiellota</taxon>
        <taxon>Kiritimatiellia</taxon>
        <taxon>Kiritimatiellales</taxon>
        <taxon>Pontiellaceae</taxon>
        <taxon>Pontiella</taxon>
    </lineage>
</organism>
<gene>
    <name evidence="3" type="ORF">PDESU_04608</name>
</gene>
<accession>A0A6C2U7G1</accession>
<evidence type="ECO:0000256" key="2">
    <source>
        <dbReference type="SAM" id="SignalP"/>
    </source>
</evidence>
<name>A0A6C2U7G1_PONDE</name>
<keyword evidence="2" id="KW-0732">Signal</keyword>
<evidence type="ECO:0000313" key="3">
    <source>
        <dbReference type="EMBL" id="VGO16018.1"/>
    </source>
</evidence>
<proteinExistence type="predicted"/>
<feature type="chain" id="PRO_5025386208" evidence="2">
    <location>
        <begin position="20"/>
        <end position="657"/>
    </location>
</feature>
<feature type="compositionally biased region" description="Polar residues" evidence="1">
    <location>
        <begin position="455"/>
        <end position="471"/>
    </location>
</feature>
<dbReference type="EMBL" id="CAAHFG010000003">
    <property type="protein sequence ID" value="VGO16018.1"/>
    <property type="molecule type" value="Genomic_DNA"/>
</dbReference>
<evidence type="ECO:0000313" key="4">
    <source>
        <dbReference type="Proteomes" id="UP000366872"/>
    </source>
</evidence>
<dbReference type="Proteomes" id="UP000366872">
    <property type="component" value="Unassembled WGS sequence"/>
</dbReference>
<feature type="signal peptide" evidence="2">
    <location>
        <begin position="1"/>
        <end position="19"/>
    </location>
</feature>
<sequence length="657" mass="74770">MKLRLILIVALSLPVLLTASDQEDETLFFTSPSRERFDELQQTAFEDEAEIVKTSNYKGLLYAVQLARIAGKHGWPLRTDGELGKMAKEILDGKSVLARYVNDDKQVDVRKLDIWWTGYFATGDMKYLENLLGQTKGDGKDNIPIEDLHTLYATSKDDYIQLCIVDLARWSFSSNCDQHEPVRAYAAKCLEVPEYASLREFLERCAKGKRQEPEIDPTLFPIKTSIGHFTISLPHGWRSAKTPAQLDEKCRRILGDLPFGLVNGQEAEMGDIEFYYNPDIADMYAYSLLIPKQSDFPKATLKAHGGGENDRIMLPRWRVKSKDAKQTNYKGGKLVVQDSLAHSSKIDIDGHDVGCREMVLNNRTRHVTLFYWSPSKPGVVSVLEFFMIPGKTDRELLNRRCFALKRDDAPVDLDYATTPGCGVAELQHVLKAIEINEQPVARKRQKPSVARNRSEIGNTEMSAQKESTAPKTTWPDLRQFSDVSAETIVEMIEQAEDGALDCCLTLCLYYGFADCKEALKWGSVALKQAEAISAGDDWESFSSKEEWDKNLAYHKKDISSLEEMMVRIDLSKEELQADIELAQAGDEEKIGQLYYYFLNVHDFDKARHWNEKAREARLEACPFEEAKVTVNKIYDSFEEYTASLEQTYKLGKEQRQE</sequence>
<feature type="region of interest" description="Disordered" evidence="1">
    <location>
        <begin position="443"/>
        <end position="471"/>
    </location>
</feature>
<dbReference type="AlphaFoldDB" id="A0A6C2U7G1"/>
<keyword evidence="4" id="KW-1185">Reference proteome</keyword>